<accession>A0ACC2BX16</accession>
<reference evidence="2" key="1">
    <citation type="journal article" date="2024" name="Proc. Natl. Acad. Sci. U.S.A.">
        <title>Extraordinary preservation of gene collinearity over three hundred million years revealed in homosporous lycophytes.</title>
        <authorList>
            <person name="Li C."/>
            <person name="Wickell D."/>
            <person name="Kuo L.Y."/>
            <person name="Chen X."/>
            <person name="Nie B."/>
            <person name="Liao X."/>
            <person name="Peng D."/>
            <person name="Ji J."/>
            <person name="Jenkins J."/>
            <person name="Williams M."/>
            <person name="Shu S."/>
            <person name="Plott C."/>
            <person name="Barry K."/>
            <person name="Rajasekar S."/>
            <person name="Grimwood J."/>
            <person name="Han X."/>
            <person name="Sun S."/>
            <person name="Hou Z."/>
            <person name="He W."/>
            <person name="Dai G."/>
            <person name="Sun C."/>
            <person name="Schmutz J."/>
            <person name="Leebens-Mack J.H."/>
            <person name="Li F.W."/>
            <person name="Wang L."/>
        </authorList>
    </citation>
    <scope>NUCLEOTIDE SEQUENCE [LARGE SCALE GENOMIC DNA]</scope>
    <source>
        <strain evidence="2">cv. PW_Plant_1</strain>
    </source>
</reference>
<protein>
    <submittedName>
        <fullName evidence="1">Uncharacterized protein</fullName>
    </submittedName>
</protein>
<comment type="caution">
    <text evidence="1">The sequence shown here is derived from an EMBL/GenBank/DDBJ whole genome shotgun (WGS) entry which is preliminary data.</text>
</comment>
<gene>
    <name evidence="1" type="ORF">O6H91_13G080500</name>
</gene>
<sequence length="141" mass="15515">MAMAMAIVPSSLLSNTILCGDSLRSRAVALTRTISQPMLSRPLYNKASIPRCLGVAQAQSTWKTCRNCKQQYDPAENHVKACRFHTAHYGGETKRKFESVYKGGTMDTPGAGEISHYWHCCGSPDPFDLGCEASPHLSYDE</sequence>
<keyword evidence="2" id="KW-1185">Reference proteome</keyword>
<evidence type="ECO:0000313" key="2">
    <source>
        <dbReference type="Proteomes" id="UP001162992"/>
    </source>
</evidence>
<evidence type="ECO:0000313" key="1">
    <source>
        <dbReference type="EMBL" id="KAJ7534114.1"/>
    </source>
</evidence>
<organism evidence="1 2">
    <name type="scientific">Diphasiastrum complanatum</name>
    <name type="common">Issler's clubmoss</name>
    <name type="synonym">Lycopodium complanatum</name>
    <dbReference type="NCBI Taxonomy" id="34168"/>
    <lineage>
        <taxon>Eukaryota</taxon>
        <taxon>Viridiplantae</taxon>
        <taxon>Streptophyta</taxon>
        <taxon>Embryophyta</taxon>
        <taxon>Tracheophyta</taxon>
        <taxon>Lycopodiopsida</taxon>
        <taxon>Lycopodiales</taxon>
        <taxon>Lycopodiaceae</taxon>
        <taxon>Lycopodioideae</taxon>
        <taxon>Diphasiastrum</taxon>
    </lineage>
</organism>
<dbReference type="EMBL" id="CM055104">
    <property type="protein sequence ID" value="KAJ7534114.1"/>
    <property type="molecule type" value="Genomic_DNA"/>
</dbReference>
<name>A0ACC2BX16_DIPCM</name>
<proteinExistence type="predicted"/>
<dbReference type="Proteomes" id="UP001162992">
    <property type="component" value="Chromosome 13"/>
</dbReference>